<evidence type="ECO:0000313" key="3">
    <source>
        <dbReference type="EMBL" id="WWY03450.1"/>
    </source>
</evidence>
<feature type="transmembrane region" description="Helical" evidence="1">
    <location>
        <begin position="70"/>
        <end position="91"/>
    </location>
</feature>
<name>A0A9X4E1I4_9NEIS</name>
<evidence type="ECO:0000256" key="1">
    <source>
        <dbReference type="SAM" id="Phobius"/>
    </source>
</evidence>
<evidence type="ECO:0000313" key="4">
    <source>
        <dbReference type="Proteomes" id="UP001149607"/>
    </source>
</evidence>
<reference evidence="2" key="1">
    <citation type="submission" date="2022-10" db="EMBL/GenBank/DDBJ databases">
        <authorList>
            <person name="Boutroux M."/>
        </authorList>
    </citation>
    <scope>NUCLEOTIDE SEQUENCE</scope>
    <source>
        <strain evidence="2">51.81</strain>
    </source>
</reference>
<keyword evidence="1" id="KW-1133">Transmembrane helix</keyword>
<protein>
    <submittedName>
        <fullName evidence="2">Uncharacterized protein</fullName>
    </submittedName>
</protein>
<dbReference type="Proteomes" id="UP001149607">
    <property type="component" value="Chromosome"/>
</dbReference>
<dbReference type="AlphaFoldDB" id="A0A9X4E1I4"/>
<proteinExistence type="predicted"/>
<dbReference type="RefSeq" id="WP_274584346.1">
    <property type="nucleotide sequence ID" value="NZ_CP145811.1"/>
</dbReference>
<keyword evidence="1" id="KW-0812">Transmembrane</keyword>
<organism evidence="2">
    <name type="scientific">Neisseria leonii</name>
    <dbReference type="NCBI Taxonomy" id="2995413"/>
    <lineage>
        <taxon>Bacteria</taxon>
        <taxon>Pseudomonadati</taxon>
        <taxon>Pseudomonadota</taxon>
        <taxon>Betaproteobacteria</taxon>
        <taxon>Neisseriales</taxon>
        <taxon>Neisseriaceae</taxon>
        <taxon>Neisseria</taxon>
    </lineage>
</organism>
<keyword evidence="1" id="KW-0472">Membrane</keyword>
<gene>
    <name evidence="2" type="ORF">ORY91_000428</name>
    <name evidence="3" type="ORF">V9W64_01510</name>
</gene>
<dbReference type="EMBL" id="CP146598">
    <property type="protein sequence ID" value="WWY03450.1"/>
    <property type="molecule type" value="Genomic_DNA"/>
</dbReference>
<accession>A0A9X4E1I4</accession>
<sequence length="95" mass="10586">MSKAVWGLIFLPAGIVSMCLAAVWQMYVVLTESYPLNRFQGRRLAGVAAAMFFSFSLAVYIFCPNARRKGVFFAVLAGGGALMYLLAKWWLPWQA</sequence>
<dbReference type="EMBL" id="JAPQFL010000001">
    <property type="protein sequence ID" value="MDD9327049.1"/>
    <property type="molecule type" value="Genomic_DNA"/>
</dbReference>
<keyword evidence="4" id="KW-1185">Reference proteome</keyword>
<feature type="transmembrane region" description="Helical" evidence="1">
    <location>
        <begin position="45"/>
        <end position="63"/>
    </location>
</feature>
<reference evidence="3" key="2">
    <citation type="submission" date="2024-02" db="EMBL/GenBank/DDBJ databases">
        <title>Neisseria leonii sp. nov.</title>
        <authorList>
            <person name="Boutroux M."/>
            <person name="Favre-Rochex S."/>
            <person name="Gorgette O."/>
            <person name="Touak G."/>
            <person name="Muhle E."/>
            <person name="Chesneau O."/>
            <person name="Clermont D."/>
            <person name="Rahi P."/>
        </authorList>
    </citation>
    <scope>NUCLEOTIDE SEQUENCE</scope>
    <source>
        <strain evidence="3">51.81</strain>
    </source>
</reference>
<evidence type="ECO:0000313" key="2">
    <source>
        <dbReference type="EMBL" id="MDD9327049.1"/>
    </source>
</evidence>